<dbReference type="Proteomes" id="UP000324222">
    <property type="component" value="Unassembled WGS sequence"/>
</dbReference>
<evidence type="ECO:0000313" key="1">
    <source>
        <dbReference type="EMBL" id="MPC96676.1"/>
    </source>
</evidence>
<reference evidence="1 2" key="1">
    <citation type="submission" date="2019-05" db="EMBL/GenBank/DDBJ databases">
        <title>Another draft genome of Portunus trituberculatus and its Hox gene families provides insights of decapod evolution.</title>
        <authorList>
            <person name="Jeong J.-H."/>
            <person name="Song I."/>
            <person name="Kim S."/>
            <person name="Choi T."/>
            <person name="Kim D."/>
            <person name="Ryu S."/>
            <person name="Kim W."/>
        </authorList>
    </citation>
    <scope>NUCLEOTIDE SEQUENCE [LARGE SCALE GENOMIC DNA]</scope>
    <source>
        <tissue evidence="1">Muscle</tissue>
    </source>
</reference>
<dbReference type="AlphaFoldDB" id="A0A5B7JQS0"/>
<proteinExistence type="predicted"/>
<evidence type="ECO:0000313" key="2">
    <source>
        <dbReference type="Proteomes" id="UP000324222"/>
    </source>
</evidence>
<organism evidence="1 2">
    <name type="scientific">Portunus trituberculatus</name>
    <name type="common">Swimming crab</name>
    <name type="synonym">Neptunus trituberculatus</name>
    <dbReference type="NCBI Taxonomy" id="210409"/>
    <lineage>
        <taxon>Eukaryota</taxon>
        <taxon>Metazoa</taxon>
        <taxon>Ecdysozoa</taxon>
        <taxon>Arthropoda</taxon>
        <taxon>Crustacea</taxon>
        <taxon>Multicrustacea</taxon>
        <taxon>Malacostraca</taxon>
        <taxon>Eumalacostraca</taxon>
        <taxon>Eucarida</taxon>
        <taxon>Decapoda</taxon>
        <taxon>Pleocyemata</taxon>
        <taxon>Brachyura</taxon>
        <taxon>Eubrachyura</taxon>
        <taxon>Portunoidea</taxon>
        <taxon>Portunidae</taxon>
        <taxon>Portuninae</taxon>
        <taxon>Portunus</taxon>
    </lineage>
</organism>
<name>A0A5B7JQS0_PORTR</name>
<sequence>MIHGGMRRAGVGLAGVLHGVLLLLMLLLPASRHVTGATLDPKGKDKC</sequence>
<comment type="caution">
    <text evidence="1">The sequence shown here is derived from an EMBL/GenBank/DDBJ whole genome shotgun (WGS) entry which is preliminary data.</text>
</comment>
<gene>
    <name evidence="1" type="ORF">E2C01_091948</name>
</gene>
<protein>
    <submittedName>
        <fullName evidence="1">Uncharacterized protein</fullName>
    </submittedName>
</protein>
<dbReference type="EMBL" id="VSRR010106909">
    <property type="protein sequence ID" value="MPC96676.1"/>
    <property type="molecule type" value="Genomic_DNA"/>
</dbReference>
<keyword evidence="2" id="KW-1185">Reference proteome</keyword>
<accession>A0A5B7JQS0</accession>